<dbReference type="InParanoid" id="C7ZBK9"/>
<dbReference type="Pfam" id="PF01393">
    <property type="entry name" value="Chromo_shadow"/>
    <property type="match status" value="1"/>
</dbReference>
<accession>C7ZBK9</accession>
<evidence type="ECO:0000256" key="3">
    <source>
        <dbReference type="ARBA" id="ARBA00023242"/>
    </source>
</evidence>
<dbReference type="InterPro" id="IPR016197">
    <property type="entry name" value="Chromo-like_dom_sf"/>
</dbReference>
<protein>
    <recommendedName>
        <fullName evidence="4">Chromo shadow domain-containing protein</fullName>
    </recommendedName>
</protein>
<dbReference type="RefSeq" id="XP_003044302.1">
    <property type="nucleotide sequence ID" value="XM_003044256.1"/>
</dbReference>
<dbReference type="AlphaFoldDB" id="C7ZBK9"/>
<comment type="subcellular location">
    <subcellularLocation>
        <location evidence="1">Nucleus</location>
    </subcellularLocation>
</comment>
<evidence type="ECO:0000256" key="2">
    <source>
        <dbReference type="ARBA" id="ARBA00011353"/>
    </source>
</evidence>
<dbReference type="SUPFAM" id="SSF54160">
    <property type="entry name" value="Chromo domain-like"/>
    <property type="match status" value="1"/>
</dbReference>
<dbReference type="STRING" id="660122.C7ZBK9"/>
<sequence length="60" mass="6790">WEDHILTIDGCDEDDTGTLVVYITWCGGQKTKHTASVLYRKCPQKVLQPQLVLISIPSQF</sequence>
<evidence type="ECO:0000313" key="5">
    <source>
        <dbReference type="EMBL" id="EEU38589.1"/>
    </source>
</evidence>
<evidence type="ECO:0000313" key="6">
    <source>
        <dbReference type="Proteomes" id="UP000005206"/>
    </source>
</evidence>
<dbReference type="EMBL" id="GG698915">
    <property type="protein sequence ID" value="EEU38589.1"/>
    <property type="molecule type" value="Genomic_DNA"/>
</dbReference>
<name>C7ZBK9_FUSV7</name>
<dbReference type="Gene3D" id="2.40.50.40">
    <property type="match status" value="1"/>
</dbReference>
<dbReference type="Proteomes" id="UP000005206">
    <property type="component" value="Chromosome 14"/>
</dbReference>
<evidence type="ECO:0000256" key="1">
    <source>
        <dbReference type="ARBA" id="ARBA00004123"/>
    </source>
</evidence>
<dbReference type="HOGENOM" id="CLU_2948155_0_0_1"/>
<organism evidence="5 6">
    <name type="scientific">Fusarium vanettenii (strain ATCC MYA-4622 / CBS 123669 / FGSC 9596 / NRRL 45880 / 77-13-4)</name>
    <name type="common">Fusarium solani subsp. pisi</name>
    <dbReference type="NCBI Taxonomy" id="660122"/>
    <lineage>
        <taxon>Eukaryota</taxon>
        <taxon>Fungi</taxon>
        <taxon>Dikarya</taxon>
        <taxon>Ascomycota</taxon>
        <taxon>Pezizomycotina</taxon>
        <taxon>Sordariomycetes</taxon>
        <taxon>Hypocreomycetidae</taxon>
        <taxon>Hypocreales</taxon>
        <taxon>Nectriaceae</taxon>
        <taxon>Fusarium</taxon>
        <taxon>Fusarium solani species complex</taxon>
        <taxon>Fusarium vanettenii</taxon>
    </lineage>
</organism>
<proteinExistence type="predicted"/>
<dbReference type="InterPro" id="IPR008251">
    <property type="entry name" value="Chromo_shadow_dom"/>
</dbReference>
<comment type="subunit">
    <text evidence="2">Component of the NuA4 histone acetyltransferase complex.</text>
</comment>
<keyword evidence="6" id="KW-1185">Reference proteome</keyword>
<feature type="non-terminal residue" evidence="5">
    <location>
        <position position="1"/>
    </location>
</feature>
<gene>
    <name evidence="5" type="ORF">NECHADRAFT_55142</name>
</gene>
<dbReference type="OrthoDB" id="433924at2759"/>
<dbReference type="GeneID" id="9670625"/>
<dbReference type="GO" id="GO:0005634">
    <property type="term" value="C:nucleus"/>
    <property type="evidence" value="ECO:0007669"/>
    <property type="project" value="UniProtKB-SubCell"/>
</dbReference>
<dbReference type="VEuPathDB" id="FungiDB:NECHADRAFT_55142"/>
<dbReference type="KEGG" id="nhe:NECHADRAFT_55142"/>
<reference evidence="5 6" key="1">
    <citation type="journal article" date="2009" name="PLoS Genet.">
        <title>The genome of Nectria haematococca: contribution of supernumerary chromosomes to gene expansion.</title>
        <authorList>
            <person name="Coleman J.J."/>
            <person name="Rounsley S.D."/>
            <person name="Rodriguez-Carres M."/>
            <person name="Kuo A."/>
            <person name="Wasmann C.C."/>
            <person name="Grimwood J."/>
            <person name="Schmutz J."/>
            <person name="Taga M."/>
            <person name="White G.J."/>
            <person name="Zhou S."/>
            <person name="Schwartz D.C."/>
            <person name="Freitag M."/>
            <person name="Ma L.J."/>
            <person name="Danchin E.G."/>
            <person name="Henrissat B."/>
            <person name="Coutinho P.M."/>
            <person name="Nelson D.R."/>
            <person name="Straney D."/>
            <person name="Napoli C.A."/>
            <person name="Barker B.M."/>
            <person name="Gribskov M."/>
            <person name="Rep M."/>
            <person name="Kroken S."/>
            <person name="Molnar I."/>
            <person name="Rensing C."/>
            <person name="Kennell J.C."/>
            <person name="Zamora J."/>
            <person name="Farman M.L."/>
            <person name="Selker E.U."/>
            <person name="Salamov A."/>
            <person name="Shapiro H."/>
            <person name="Pangilinan J."/>
            <person name="Lindquist E."/>
            <person name="Lamers C."/>
            <person name="Grigoriev I.V."/>
            <person name="Geiser D.M."/>
            <person name="Covert S.F."/>
            <person name="Temporini E."/>
            <person name="Vanetten H.D."/>
        </authorList>
    </citation>
    <scope>NUCLEOTIDE SEQUENCE [LARGE SCALE GENOMIC DNA]</scope>
    <source>
        <strain evidence="6">ATCC MYA-4622 / CBS 123669 / FGSC 9596 / NRRL 45880 / 77-13-4</strain>
    </source>
</reference>
<evidence type="ECO:0000259" key="4">
    <source>
        <dbReference type="Pfam" id="PF01393"/>
    </source>
</evidence>
<feature type="domain" description="Chromo shadow" evidence="4">
    <location>
        <begin position="1"/>
        <end position="48"/>
    </location>
</feature>
<keyword evidence="3" id="KW-0539">Nucleus</keyword>